<name>A0A9X3MSD7_9ACTN</name>
<sequence>MSDDLEPAIRQLFDATNRGDSDAFLDAFAADGVVDDWGRTFTGHTEIAGWNARENIGVNSHIDVTGVTRDGDAIKVGVAVSGDGYNGGGAFTFTMAGDKIARMVITG</sequence>
<evidence type="ECO:0000313" key="3">
    <source>
        <dbReference type="Proteomes" id="UP001149140"/>
    </source>
</evidence>
<dbReference type="Proteomes" id="UP001149140">
    <property type="component" value="Unassembled WGS sequence"/>
</dbReference>
<reference evidence="2" key="1">
    <citation type="submission" date="2022-10" db="EMBL/GenBank/DDBJ databases">
        <title>The WGS of Solirubrobacter ginsenosidimutans DSM 21036.</title>
        <authorList>
            <person name="Jiang Z."/>
        </authorList>
    </citation>
    <scope>NUCLEOTIDE SEQUENCE</scope>
    <source>
        <strain evidence="2">DSM 21036</strain>
    </source>
</reference>
<feature type="domain" description="SnoaL-like" evidence="1">
    <location>
        <begin position="9"/>
        <end position="103"/>
    </location>
</feature>
<dbReference type="EMBL" id="JAPDOD010000016">
    <property type="protein sequence ID" value="MDA0162156.1"/>
    <property type="molecule type" value="Genomic_DNA"/>
</dbReference>
<dbReference type="InterPro" id="IPR037401">
    <property type="entry name" value="SnoaL-like"/>
</dbReference>
<dbReference type="SUPFAM" id="SSF54427">
    <property type="entry name" value="NTF2-like"/>
    <property type="match status" value="1"/>
</dbReference>
<accession>A0A9X3MSD7</accession>
<keyword evidence="3" id="KW-1185">Reference proteome</keyword>
<dbReference type="Gene3D" id="3.10.450.50">
    <property type="match status" value="1"/>
</dbReference>
<organism evidence="2 3">
    <name type="scientific">Solirubrobacter ginsenosidimutans</name>
    <dbReference type="NCBI Taxonomy" id="490573"/>
    <lineage>
        <taxon>Bacteria</taxon>
        <taxon>Bacillati</taxon>
        <taxon>Actinomycetota</taxon>
        <taxon>Thermoleophilia</taxon>
        <taxon>Solirubrobacterales</taxon>
        <taxon>Solirubrobacteraceae</taxon>
        <taxon>Solirubrobacter</taxon>
    </lineage>
</organism>
<gene>
    <name evidence="2" type="ORF">OM076_17930</name>
</gene>
<dbReference type="InterPro" id="IPR032710">
    <property type="entry name" value="NTF2-like_dom_sf"/>
</dbReference>
<comment type="caution">
    <text evidence="2">The sequence shown here is derived from an EMBL/GenBank/DDBJ whole genome shotgun (WGS) entry which is preliminary data.</text>
</comment>
<evidence type="ECO:0000259" key="1">
    <source>
        <dbReference type="Pfam" id="PF12680"/>
    </source>
</evidence>
<protein>
    <submittedName>
        <fullName evidence="2">Nuclear transport factor 2 family protein</fullName>
    </submittedName>
</protein>
<proteinExistence type="predicted"/>
<evidence type="ECO:0000313" key="2">
    <source>
        <dbReference type="EMBL" id="MDA0162156.1"/>
    </source>
</evidence>
<dbReference type="AlphaFoldDB" id="A0A9X3MSD7"/>
<dbReference type="Pfam" id="PF12680">
    <property type="entry name" value="SnoaL_2"/>
    <property type="match status" value="1"/>
</dbReference>
<dbReference type="RefSeq" id="WP_270041393.1">
    <property type="nucleotide sequence ID" value="NZ_JAPDOD010000016.1"/>
</dbReference>